<dbReference type="InterPro" id="IPR036388">
    <property type="entry name" value="WH-like_DNA-bd_sf"/>
</dbReference>
<dbReference type="EMBL" id="BAAANO010000015">
    <property type="protein sequence ID" value="GAA2007485.1"/>
    <property type="molecule type" value="Genomic_DNA"/>
</dbReference>
<dbReference type="Gene3D" id="1.10.10.10">
    <property type="entry name" value="Winged helix-like DNA-binding domain superfamily/Winged helix DNA-binding domain"/>
    <property type="match status" value="1"/>
</dbReference>
<evidence type="ECO:0000256" key="3">
    <source>
        <dbReference type="ARBA" id="ARBA00023163"/>
    </source>
</evidence>
<keyword evidence="8" id="KW-1185">Reference proteome</keyword>
<dbReference type="PANTHER" id="PTHR30136:SF39">
    <property type="entry name" value="TRANSCRIPTIONAL REGULATORY PROTEIN"/>
    <property type="match status" value="1"/>
</dbReference>
<evidence type="ECO:0000256" key="2">
    <source>
        <dbReference type="ARBA" id="ARBA00023125"/>
    </source>
</evidence>
<organism evidence="7 8">
    <name type="scientific">Brevibacterium samyangense</name>
    <dbReference type="NCBI Taxonomy" id="366888"/>
    <lineage>
        <taxon>Bacteria</taxon>
        <taxon>Bacillati</taxon>
        <taxon>Actinomycetota</taxon>
        <taxon>Actinomycetes</taxon>
        <taxon>Micrococcales</taxon>
        <taxon>Brevibacteriaceae</taxon>
        <taxon>Brevibacterium</taxon>
    </lineage>
</organism>
<dbReference type="InterPro" id="IPR014757">
    <property type="entry name" value="Tscrpt_reg_IclR_C"/>
</dbReference>
<dbReference type="SMART" id="SM00346">
    <property type="entry name" value="HTH_ICLR"/>
    <property type="match status" value="1"/>
</dbReference>
<name>A0ABN2TF61_9MICO</name>
<dbReference type="InterPro" id="IPR050707">
    <property type="entry name" value="HTH_MetabolicPath_Reg"/>
</dbReference>
<evidence type="ECO:0000256" key="1">
    <source>
        <dbReference type="ARBA" id="ARBA00023015"/>
    </source>
</evidence>
<accession>A0ABN2TF61</accession>
<evidence type="ECO:0000313" key="7">
    <source>
        <dbReference type="EMBL" id="GAA2007485.1"/>
    </source>
</evidence>
<gene>
    <name evidence="7" type="ORF">GCM10009755_17250</name>
</gene>
<dbReference type="Gene3D" id="3.30.450.40">
    <property type="match status" value="1"/>
</dbReference>
<dbReference type="InterPro" id="IPR005471">
    <property type="entry name" value="Tscrpt_reg_IclR_N"/>
</dbReference>
<dbReference type="PROSITE" id="PS51077">
    <property type="entry name" value="HTH_ICLR"/>
    <property type="match status" value="1"/>
</dbReference>
<evidence type="ECO:0000313" key="8">
    <source>
        <dbReference type="Proteomes" id="UP001500755"/>
    </source>
</evidence>
<dbReference type="SUPFAM" id="SSF55781">
    <property type="entry name" value="GAF domain-like"/>
    <property type="match status" value="1"/>
</dbReference>
<sequence>MAKVLDGSPRSAERNTRGPGANAGDGTAQTLRRSAALVHALAQGAPAPMSLATLAGASGLAKSTVHRLLAGLVSIGWVARSGSDYLLSATLVRIGEAARATHPADAGIRAALGRITAATGETAFHSVLEGTSVVCTHRREGTGPIRNTVLQEGDVHPLGVGAGSLAILAALPEAEATRAREANLAAHGPDSLLGRLEADGRLAAALAEARELGYALNPGLVVPASWALGVPVFDAEGRPTAALSLGSIEQHLGPDRRPELVRILTLEATRLSKETS</sequence>
<dbReference type="InterPro" id="IPR029016">
    <property type="entry name" value="GAF-like_dom_sf"/>
</dbReference>
<evidence type="ECO:0000259" key="6">
    <source>
        <dbReference type="PROSITE" id="PS51078"/>
    </source>
</evidence>
<evidence type="ECO:0000259" key="5">
    <source>
        <dbReference type="PROSITE" id="PS51077"/>
    </source>
</evidence>
<proteinExistence type="predicted"/>
<dbReference type="RefSeq" id="WP_344308811.1">
    <property type="nucleotide sequence ID" value="NZ_BAAANO010000015.1"/>
</dbReference>
<dbReference type="Pfam" id="PF01614">
    <property type="entry name" value="IclR_C"/>
    <property type="match status" value="1"/>
</dbReference>
<feature type="region of interest" description="Disordered" evidence="4">
    <location>
        <begin position="1"/>
        <end position="29"/>
    </location>
</feature>
<dbReference type="PROSITE" id="PS51078">
    <property type="entry name" value="ICLR_ED"/>
    <property type="match status" value="1"/>
</dbReference>
<comment type="caution">
    <text evidence="7">The sequence shown here is derived from an EMBL/GenBank/DDBJ whole genome shotgun (WGS) entry which is preliminary data.</text>
</comment>
<dbReference type="SUPFAM" id="SSF46785">
    <property type="entry name" value="Winged helix' DNA-binding domain"/>
    <property type="match status" value="1"/>
</dbReference>
<evidence type="ECO:0000256" key="4">
    <source>
        <dbReference type="SAM" id="MobiDB-lite"/>
    </source>
</evidence>
<dbReference type="Proteomes" id="UP001500755">
    <property type="component" value="Unassembled WGS sequence"/>
</dbReference>
<protein>
    <submittedName>
        <fullName evidence="7">IclR family transcriptional regulator</fullName>
    </submittedName>
</protein>
<reference evidence="7 8" key="1">
    <citation type="journal article" date="2019" name="Int. J. Syst. Evol. Microbiol.">
        <title>The Global Catalogue of Microorganisms (GCM) 10K type strain sequencing project: providing services to taxonomists for standard genome sequencing and annotation.</title>
        <authorList>
            <consortium name="The Broad Institute Genomics Platform"/>
            <consortium name="The Broad Institute Genome Sequencing Center for Infectious Disease"/>
            <person name="Wu L."/>
            <person name="Ma J."/>
        </authorList>
    </citation>
    <scope>NUCLEOTIDE SEQUENCE [LARGE SCALE GENOMIC DNA]</scope>
    <source>
        <strain evidence="7 8">JCM 14546</strain>
    </source>
</reference>
<dbReference type="PANTHER" id="PTHR30136">
    <property type="entry name" value="HELIX-TURN-HELIX TRANSCRIPTIONAL REGULATOR, ICLR FAMILY"/>
    <property type="match status" value="1"/>
</dbReference>
<feature type="domain" description="HTH iclR-type" evidence="5">
    <location>
        <begin position="28"/>
        <end position="89"/>
    </location>
</feature>
<dbReference type="Pfam" id="PF09339">
    <property type="entry name" value="HTH_IclR"/>
    <property type="match status" value="1"/>
</dbReference>
<keyword evidence="2" id="KW-0238">DNA-binding</keyword>
<keyword evidence="3" id="KW-0804">Transcription</keyword>
<keyword evidence="1" id="KW-0805">Transcription regulation</keyword>
<dbReference type="InterPro" id="IPR036390">
    <property type="entry name" value="WH_DNA-bd_sf"/>
</dbReference>
<feature type="domain" description="IclR-ED" evidence="6">
    <location>
        <begin position="90"/>
        <end position="276"/>
    </location>
</feature>